<comment type="similarity">
    <text evidence="1">Belongs to the CIA30 family.</text>
</comment>
<dbReference type="AlphaFoldDB" id="A0A975YFB6"/>
<dbReference type="PANTHER" id="PTHR13194">
    <property type="entry name" value="COMPLEX I INTERMEDIATE-ASSOCIATED PROTEIN 30"/>
    <property type="match status" value="1"/>
</dbReference>
<dbReference type="InterPro" id="IPR013857">
    <property type="entry name" value="NADH-UbQ_OxRdtase-assoc_prot30"/>
</dbReference>
<dbReference type="InterPro" id="IPR008979">
    <property type="entry name" value="Galactose-bd-like_sf"/>
</dbReference>
<keyword evidence="4" id="KW-1185">Reference proteome</keyword>
<evidence type="ECO:0000259" key="2">
    <source>
        <dbReference type="Pfam" id="PF08547"/>
    </source>
</evidence>
<reference evidence="3 4" key="1">
    <citation type="submission" date="2021-07" db="EMBL/GenBank/DDBJ databases">
        <title>Karlodiniumbacter phycospheric gen. nov., sp. nov., a phycosphere bacterium isolated from karlodinium veneficum.</title>
        <authorList>
            <person name="Peng Y."/>
            <person name="Jiang L."/>
            <person name="Lee J."/>
        </authorList>
    </citation>
    <scope>NUCLEOTIDE SEQUENCE</scope>
    <source>
        <strain evidence="3 4">N5</strain>
    </source>
</reference>
<dbReference type="EMBL" id="JAIMBW010000001">
    <property type="protein sequence ID" value="MBY4894554.1"/>
    <property type="molecule type" value="Genomic_DNA"/>
</dbReference>
<evidence type="ECO:0000313" key="3">
    <source>
        <dbReference type="EMBL" id="QXL87204.1"/>
    </source>
</evidence>
<dbReference type="RefSeq" id="WP_257894109.1">
    <property type="nucleotide sequence ID" value="NZ_JAIMBW010000001.1"/>
</dbReference>
<proteinExistence type="inferred from homology"/>
<dbReference type="Pfam" id="PF08547">
    <property type="entry name" value="CIA30"/>
    <property type="match status" value="1"/>
</dbReference>
<sequence length="148" mass="16154">MQSITAFTWRYAADTVMGGVSTGRGWVEDGVLRLQGTVSTANNGGFIQIRADLPHGLSGDAVHLRVRGNGERYFVHLRSIHSTRPWLSYRAGFDTGPEWAEVTLPLGAFSPSRDPLPAQIRAEDVRSIGIVAYGRDHDADVRVSHIGV</sequence>
<dbReference type="EMBL" id="CP078073">
    <property type="protein sequence ID" value="QXL87204.1"/>
    <property type="molecule type" value="Genomic_DNA"/>
</dbReference>
<dbReference type="InterPro" id="IPR039131">
    <property type="entry name" value="NDUFAF1"/>
</dbReference>
<dbReference type="Proteomes" id="UP000693972">
    <property type="component" value="Unassembled WGS sequence"/>
</dbReference>
<gene>
    <name evidence="3" type="ORF">KUL25_17485</name>
</gene>
<dbReference type="SUPFAM" id="SSF49785">
    <property type="entry name" value="Galactose-binding domain-like"/>
    <property type="match status" value="1"/>
</dbReference>
<organism evidence="3">
    <name type="scientific">Gymnodinialimonas phycosphaerae</name>
    <dbReference type="NCBI Taxonomy" id="2841589"/>
    <lineage>
        <taxon>Bacteria</taxon>
        <taxon>Pseudomonadati</taxon>
        <taxon>Pseudomonadota</taxon>
        <taxon>Alphaproteobacteria</taxon>
        <taxon>Rhodobacterales</taxon>
        <taxon>Paracoccaceae</taxon>
        <taxon>Gymnodinialimonas</taxon>
    </lineage>
</organism>
<evidence type="ECO:0000313" key="4">
    <source>
        <dbReference type="Proteomes" id="UP000693972"/>
    </source>
</evidence>
<protein>
    <submittedName>
        <fullName evidence="3">CIA30 family protein</fullName>
    </submittedName>
</protein>
<evidence type="ECO:0000256" key="1">
    <source>
        <dbReference type="ARBA" id="ARBA00007884"/>
    </source>
</evidence>
<name>A0A975YFB6_9RHOB</name>
<accession>A0A975YFB6</accession>
<feature type="domain" description="NADH:ubiquinone oxidoreductase intermediate-associated protein 30" evidence="2">
    <location>
        <begin position="8"/>
        <end position="135"/>
    </location>
</feature>
<dbReference type="PANTHER" id="PTHR13194:SF19">
    <property type="entry name" value="NAD(P)-BINDING ROSSMANN-FOLD SUPERFAMILY PROTEIN"/>
    <property type="match status" value="1"/>
</dbReference>